<dbReference type="EnsemblProtists" id="HpaT808924">
    <property type="protein sequence ID" value="HpaP808924"/>
    <property type="gene ID" value="HpaG808924"/>
</dbReference>
<dbReference type="InParanoid" id="M4B9C0"/>
<name>M4B9C0_HYAAE</name>
<dbReference type="HOGENOM" id="CLU_2532289_0_0_1"/>
<sequence length="84" mass="9151">MLAGQMTLYTLAVLHVSKAGSIYRECPDGSFAAPVQCIAGRHRASSVYIVPACFFSPTGKIGVKAHVDLAARVWSQPVRLRYEQ</sequence>
<dbReference type="VEuPathDB" id="FungiDB:HpaG802879"/>
<accession>M4B9C0</accession>
<evidence type="ECO:0000313" key="1">
    <source>
        <dbReference type="EnsemblProtists" id="HpaP802879"/>
    </source>
</evidence>
<keyword evidence="2" id="KW-1185">Reference proteome</keyword>
<protein>
    <submittedName>
        <fullName evidence="1">Uncharacterized protein</fullName>
    </submittedName>
</protein>
<dbReference type="AlphaFoldDB" id="M4B9C0"/>
<reference evidence="2" key="1">
    <citation type="journal article" date="2010" name="Science">
        <title>Signatures of adaptation to obligate biotrophy in the Hyaloperonospora arabidopsidis genome.</title>
        <authorList>
            <person name="Baxter L."/>
            <person name="Tripathy S."/>
            <person name="Ishaque N."/>
            <person name="Boot N."/>
            <person name="Cabral A."/>
            <person name="Kemen E."/>
            <person name="Thines M."/>
            <person name="Ah-Fong A."/>
            <person name="Anderson R."/>
            <person name="Badejoko W."/>
            <person name="Bittner-Eddy P."/>
            <person name="Boore J.L."/>
            <person name="Chibucos M.C."/>
            <person name="Coates M."/>
            <person name="Dehal P."/>
            <person name="Delehaunty K."/>
            <person name="Dong S."/>
            <person name="Downton P."/>
            <person name="Dumas B."/>
            <person name="Fabro G."/>
            <person name="Fronick C."/>
            <person name="Fuerstenberg S.I."/>
            <person name="Fulton L."/>
            <person name="Gaulin E."/>
            <person name="Govers F."/>
            <person name="Hughes L."/>
            <person name="Humphray S."/>
            <person name="Jiang R.H."/>
            <person name="Judelson H."/>
            <person name="Kamoun S."/>
            <person name="Kyung K."/>
            <person name="Meijer H."/>
            <person name="Minx P."/>
            <person name="Morris P."/>
            <person name="Nelson J."/>
            <person name="Phuntumart V."/>
            <person name="Qutob D."/>
            <person name="Rehmany A."/>
            <person name="Rougon-Cardoso A."/>
            <person name="Ryden P."/>
            <person name="Torto-Alalibo T."/>
            <person name="Studholme D."/>
            <person name="Wang Y."/>
            <person name="Win J."/>
            <person name="Wood J."/>
            <person name="Clifton S.W."/>
            <person name="Rogers J."/>
            <person name="Van den Ackerveken G."/>
            <person name="Jones J.D."/>
            <person name="McDowell J.M."/>
            <person name="Beynon J."/>
            <person name="Tyler B.M."/>
        </authorList>
    </citation>
    <scope>NUCLEOTIDE SEQUENCE [LARGE SCALE GENOMIC DNA]</scope>
    <source>
        <strain evidence="2">Emoy2</strain>
    </source>
</reference>
<proteinExistence type="predicted"/>
<dbReference type="Proteomes" id="UP000011713">
    <property type="component" value="Unassembled WGS sequence"/>
</dbReference>
<dbReference type="EnsemblProtists" id="HpaT802879">
    <property type="protein sequence ID" value="HpaP802879"/>
    <property type="gene ID" value="HpaG802879"/>
</dbReference>
<dbReference type="VEuPathDB" id="FungiDB:HpaG808924"/>
<dbReference type="EMBL" id="JH598621">
    <property type="status" value="NOT_ANNOTATED_CDS"/>
    <property type="molecule type" value="Genomic_DNA"/>
</dbReference>
<reference evidence="1" key="2">
    <citation type="submission" date="2015-06" db="UniProtKB">
        <authorList>
            <consortium name="EnsemblProtists"/>
        </authorList>
    </citation>
    <scope>IDENTIFICATION</scope>
    <source>
        <strain evidence="1">Emoy2</strain>
    </source>
</reference>
<dbReference type="EMBL" id="JH598009">
    <property type="status" value="NOT_ANNOTATED_CDS"/>
    <property type="molecule type" value="Genomic_DNA"/>
</dbReference>
<organism evidence="1 2">
    <name type="scientific">Hyaloperonospora arabidopsidis (strain Emoy2)</name>
    <name type="common">Downy mildew agent</name>
    <name type="synonym">Peronospora arabidopsidis</name>
    <dbReference type="NCBI Taxonomy" id="559515"/>
    <lineage>
        <taxon>Eukaryota</taxon>
        <taxon>Sar</taxon>
        <taxon>Stramenopiles</taxon>
        <taxon>Oomycota</taxon>
        <taxon>Peronosporomycetes</taxon>
        <taxon>Peronosporales</taxon>
        <taxon>Peronosporaceae</taxon>
        <taxon>Hyaloperonospora</taxon>
    </lineage>
</organism>
<evidence type="ECO:0000313" key="2">
    <source>
        <dbReference type="Proteomes" id="UP000011713"/>
    </source>
</evidence>